<gene>
    <name evidence="1" type="ORF">BP00DRAFT_358236</name>
</gene>
<evidence type="ECO:0000313" key="2">
    <source>
        <dbReference type="Proteomes" id="UP000248817"/>
    </source>
</evidence>
<dbReference type="InterPro" id="IPR029063">
    <property type="entry name" value="SAM-dependent_MTases_sf"/>
</dbReference>
<dbReference type="Proteomes" id="UP000248817">
    <property type="component" value="Unassembled WGS sequence"/>
</dbReference>
<keyword evidence="2" id="KW-1185">Reference proteome</keyword>
<dbReference type="EMBL" id="KZ825640">
    <property type="protein sequence ID" value="PYI25531.1"/>
    <property type="molecule type" value="Genomic_DNA"/>
</dbReference>
<proteinExistence type="predicted"/>
<protein>
    <recommendedName>
        <fullName evidence="3">Methyltransferase type 12 domain-containing protein</fullName>
    </recommendedName>
</protein>
<reference evidence="1 2" key="1">
    <citation type="submission" date="2018-02" db="EMBL/GenBank/DDBJ databases">
        <title>The genomes of Aspergillus section Nigri reveals drivers in fungal speciation.</title>
        <authorList>
            <consortium name="DOE Joint Genome Institute"/>
            <person name="Vesth T.C."/>
            <person name="Nybo J."/>
            <person name="Theobald S."/>
            <person name="Brandl J."/>
            <person name="Frisvad J.C."/>
            <person name="Nielsen K.F."/>
            <person name="Lyhne E.K."/>
            <person name="Kogle M.E."/>
            <person name="Kuo A."/>
            <person name="Riley R."/>
            <person name="Clum A."/>
            <person name="Nolan M."/>
            <person name="Lipzen A."/>
            <person name="Salamov A."/>
            <person name="Henrissat B."/>
            <person name="Wiebenga A."/>
            <person name="De vries R.P."/>
            <person name="Grigoriev I.V."/>
            <person name="Mortensen U.H."/>
            <person name="Andersen M.R."/>
            <person name="Baker S.E."/>
        </authorList>
    </citation>
    <scope>NUCLEOTIDE SEQUENCE [LARGE SCALE GENOMIC DNA]</scope>
    <source>
        <strain evidence="1 2">CBS 114.80</strain>
    </source>
</reference>
<organism evidence="1 2">
    <name type="scientific">Aspergillus indologenus CBS 114.80</name>
    <dbReference type="NCBI Taxonomy" id="1450541"/>
    <lineage>
        <taxon>Eukaryota</taxon>
        <taxon>Fungi</taxon>
        <taxon>Dikarya</taxon>
        <taxon>Ascomycota</taxon>
        <taxon>Pezizomycotina</taxon>
        <taxon>Eurotiomycetes</taxon>
        <taxon>Eurotiomycetidae</taxon>
        <taxon>Eurotiales</taxon>
        <taxon>Aspergillaceae</taxon>
        <taxon>Aspergillus</taxon>
        <taxon>Aspergillus subgen. Circumdati</taxon>
    </lineage>
</organism>
<sequence>MKGFKNPCLRILEIGAGTGGATGPILRALSQANRYLCSSYTFTDVSTGFFHNAEKRFAD</sequence>
<evidence type="ECO:0000313" key="1">
    <source>
        <dbReference type="EMBL" id="PYI25531.1"/>
    </source>
</evidence>
<accession>A0A2V5HNY9</accession>
<name>A0A2V5HNY9_9EURO</name>
<dbReference type="AlphaFoldDB" id="A0A2V5HNY9"/>
<dbReference type="SUPFAM" id="SSF53335">
    <property type="entry name" value="S-adenosyl-L-methionine-dependent methyltransferases"/>
    <property type="match status" value="1"/>
</dbReference>
<dbReference type="Gene3D" id="3.40.50.150">
    <property type="entry name" value="Vaccinia Virus protein VP39"/>
    <property type="match status" value="1"/>
</dbReference>
<evidence type="ECO:0008006" key="3">
    <source>
        <dbReference type="Google" id="ProtNLM"/>
    </source>
</evidence>